<evidence type="ECO:0000313" key="2">
    <source>
        <dbReference type="EMBL" id="OGN00142.1"/>
    </source>
</evidence>
<sequence length="324" mass="35693">MENNKNDLQKIEVDMPKADADLNYSDNHKVKERDYLLPGSIVIAGLLISGSWLYSATLEYLKPSDSILSQEATQELQETILPAEGVTIPVRWGDLGVKLVETGVIDLNAWENVYKNRGGTSDDIKILFSAAGDRPVKITPYNAQYFLNIFWALGLGNKNEILEKGEMADKRYGGADNFASTGGWTLAKGKAMDHYSKHSFMVLTSSQQELVEKVSRGIYRPCCGNSTHFPDCNHGMAMLGLLELMASQGISEKDMYKYALAVNAYWFPDTYLTIAKYLETKGSSWKKLDPKEILGANYSSAAGYQKILSQVAPPTQKGGGSCGV</sequence>
<dbReference type="AlphaFoldDB" id="A0A1F8EH29"/>
<keyword evidence="1" id="KW-0472">Membrane</keyword>
<reference evidence="2 3" key="1">
    <citation type="journal article" date="2016" name="Nat. Commun.">
        <title>Thousands of microbial genomes shed light on interconnected biogeochemical processes in an aquifer system.</title>
        <authorList>
            <person name="Anantharaman K."/>
            <person name="Brown C.T."/>
            <person name="Hug L.A."/>
            <person name="Sharon I."/>
            <person name="Castelle C.J."/>
            <person name="Probst A.J."/>
            <person name="Thomas B.C."/>
            <person name="Singh A."/>
            <person name="Wilkins M.J."/>
            <person name="Karaoz U."/>
            <person name="Brodie E.L."/>
            <person name="Williams K.H."/>
            <person name="Hubbard S.S."/>
            <person name="Banfield J.F."/>
        </authorList>
    </citation>
    <scope>NUCLEOTIDE SEQUENCE [LARGE SCALE GENOMIC DNA]</scope>
</reference>
<feature type="transmembrane region" description="Helical" evidence="1">
    <location>
        <begin position="35"/>
        <end position="54"/>
    </location>
</feature>
<evidence type="ECO:0000256" key="1">
    <source>
        <dbReference type="SAM" id="Phobius"/>
    </source>
</evidence>
<organism evidence="2 3">
    <name type="scientific">Candidatus Yanofskybacteria bacterium RIFCSPHIGHO2_01_FULL_41_53</name>
    <dbReference type="NCBI Taxonomy" id="1802663"/>
    <lineage>
        <taxon>Bacteria</taxon>
        <taxon>Candidatus Yanofskyibacteriota</taxon>
    </lineage>
</organism>
<protein>
    <submittedName>
        <fullName evidence="2">Uncharacterized protein</fullName>
    </submittedName>
</protein>
<keyword evidence="1" id="KW-1133">Transmembrane helix</keyword>
<accession>A0A1F8EH29</accession>
<dbReference type="EMBL" id="MGJD01000028">
    <property type="protein sequence ID" value="OGN00142.1"/>
    <property type="molecule type" value="Genomic_DNA"/>
</dbReference>
<evidence type="ECO:0000313" key="3">
    <source>
        <dbReference type="Proteomes" id="UP000177117"/>
    </source>
</evidence>
<proteinExistence type="predicted"/>
<keyword evidence="1" id="KW-0812">Transmembrane</keyword>
<gene>
    <name evidence="2" type="ORF">A2650_04310</name>
</gene>
<dbReference type="Proteomes" id="UP000177117">
    <property type="component" value="Unassembled WGS sequence"/>
</dbReference>
<name>A0A1F8EH29_9BACT</name>
<comment type="caution">
    <text evidence="2">The sequence shown here is derived from an EMBL/GenBank/DDBJ whole genome shotgun (WGS) entry which is preliminary data.</text>
</comment>